<feature type="binding site" evidence="2">
    <location>
        <begin position="63"/>
        <end position="65"/>
    </location>
    <ligand>
        <name>substrate</name>
    </ligand>
</feature>
<dbReference type="NCBIfam" id="TIGR00055">
    <property type="entry name" value="uppS"/>
    <property type="match status" value="1"/>
</dbReference>
<gene>
    <name evidence="3" type="ORF">HV823_11805</name>
</gene>
<feature type="active site" evidence="2">
    <location>
        <position position="18"/>
    </location>
</feature>
<evidence type="ECO:0000313" key="4">
    <source>
        <dbReference type="Proteomes" id="UP000659172"/>
    </source>
</evidence>
<feature type="binding site" evidence="2">
    <location>
        <position position="69"/>
    </location>
    <ligand>
        <name>substrate</name>
    </ligand>
</feature>
<dbReference type="GO" id="GO:0016740">
    <property type="term" value="F:transferase activity"/>
    <property type="evidence" value="ECO:0007669"/>
    <property type="project" value="UniProtKB-KW"/>
</dbReference>
<dbReference type="PANTHER" id="PTHR10291:SF0">
    <property type="entry name" value="DEHYDRODOLICHYL DIPHOSPHATE SYNTHASE 2"/>
    <property type="match status" value="1"/>
</dbReference>
<comment type="similarity">
    <text evidence="2">Belongs to the UPP synthase family.</text>
</comment>
<dbReference type="NCBIfam" id="NF011405">
    <property type="entry name" value="PRK14830.1"/>
    <property type="match status" value="1"/>
</dbReference>
<dbReference type="EMBL" id="JABXYK010000006">
    <property type="protein sequence ID" value="NVP55937.1"/>
    <property type="molecule type" value="Genomic_DNA"/>
</dbReference>
<feature type="binding site" evidence="2">
    <location>
        <position position="67"/>
    </location>
    <ligand>
        <name>substrate</name>
    </ligand>
</feature>
<comment type="function">
    <text evidence="2">Catalyzes the condensation of isopentenyl diphosphate (IPP) with allylic pyrophosphates generating different type of terpenoids.</text>
</comment>
<dbReference type="PANTHER" id="PTHR10291">
    <property type="entry name" value="DEHYDRODOLICHYL DIPHOSPHATE SYNTHASE FAMILY MEMBER"/>
    <property type="match status" value="1"/>
</dbReference>
<reference evidence="3 4" key="1">
    <citation type="submission" date="2020-06" db="EMBL/GenBank/DDBJ databases">
        <title>Rhizobium sp.nov. isolated from the tomato plant.</title>
        <authorList>
            <person name="Thin K.K."/>
            <person name="Zhang X."/>
            <person name="He S."/>
        </authorList>
    </citation>
    <scope>NUCLEOTIDE SEQUENCE [LARGE SCALE GENOMIC DNA]</scope>
    <source>
        <strain evidence="3 4">DBTS2</strain>
    </source>
</reference>
<dbReference type="HAMAP" id="MF_01139">
    <property type="entry name" value="ISPT"/>
    <property type="match status" value="1"/>
</dbReference>
<keyword evidence="1 2" id="KW-0808">Transferase</keyword>
<comment type="caution">
    <text evidence="3">The sequence shown here is derived from an EMBL/GenBank/DDBJ whole genome shotgun (WGS) entry which is preliminary data.</text>
</comment>
<feature type="binding site" evidence="2">
    <location>
        <position position="18"/>
    </location>
    <ligand>
        <name>Mg(2+)</name>
        <dbReference type="ChEBI" id="CHEBI:18420"/>
    </ligand>
</feature>
<dbReference type="EC" id="2.5.1.-" evidence="2"/>
<dbReference type="InterPro" id="IPR001441">
    <property type="entry name" value="UPP_synth-like"/>
</dbReference>
<dbReference type="SUPFAM" id="SSF64005">
    <property type="entry name" value="Undecaprenyl diphosphate synthase"/>
    <property type="match status" value="1"/>
</dbReference>
<dbReference type="NCBIfam" id="NF011408">
    <property type="entry name" value="PRK14834.1"/>
    <property type="match status" value="1"/>
</dbReference>
<feature type="binding site" evidence="2">
    <location>
        <position position="23"/>
    </location>
    <ligand>
        <name>substrate</name>
    </ligand>
</feature>
<evidence type="ECO:0000313" key="3">
    <source>
        <dbReference type="EMBL" id="NVP55937.1"/>
    </source>
</evidence>
<dbReference type="PROSITE" id="PS01066">
    <property type="entry name" value="UPP_SYNTHASE"/>
    <property type="match status" value="1"/>
</dbReference>
<feature type="binding site" evidence="2">
    <location>
        <begin position="192"/>
        <end position="194"/>
    </location>
    <ligand>
        <name>substrate</name>
    </ligand>
</feature>
<feature type="binding site" evidence="2">
    <location>
        <position position="186"/>
    </location>
    <ligand>
        <name>substrate</name>
    </ligand>
</feature>
<feature type="binding site" evidence="2">
    <location>
        <position position="35"/>
    </location>
    <ligand>
        <name>substrate</name>
    </ligand>
</feature>
<feature type="binding site" evidence="2">
    <location>
        <position position="31"/>
    </location>
    <ligand>
        <name>substrate</name>
    </ligand>
</feature>
<keyword evidence="2" id="KW-0460">Magnesium</keyword>
<sequence length="249" mass="27795">MTKHALKNIPRHVAIIMDGNGRWASVRGLPRSMGHRKGVEAVREAVRTAADLGVEYLTLFAFSSENWSRPESEVSDLMGLLKTFVRRDLQTLHKENVRIRVIGDRSNLRSDILPLLLEAEERTRDNTAITLVIAFNYGARDEIARAVRSLAGDLAAGILHPADVTPERISARLDTADIPDPDLIIRTSGEERLSNFLLWQAAYAELMFIPDFWPDFSRETFLDALRNYAGRERRFGGVTAAAPTLAVGS</sequence>
<name>A0ABX2QG72_9HYPH</name>
<dbReference type="InterPro" id="IPR036424">
    <property type="entry name" value="UPP_synth-like_sf"/>
</dbReference>
<proteinExistence type="inferred from homology"/>
<feature type="binding site" evidence="2">
    <location>
        <position position="205"/>
    </location>
    <ligand>
        <name>Mg(2+)</name>
        <dbReference type="ChEBI" id="CHEBI:18420"/>
    </ligand>
</feature>
<comment type="cofactor">
    <cofactor evidence="2">
        <name>Mg(2+)</name>
        <dbReference type="ChEBI" id="CHEBI:18420"/>
    </cofactor>
    <text evidence="2">Binds 2 magnesium ions per subunit.</text>
</comment>
<keyword evidence="2" id="KW-0479">Metal-binding</keyword>
<keyword evidence="4" id="KW-1185">Reference proteome</keyword>
<dbReference type="Proteomes" id="UP000659172">
    <property type="component" value="Unassembled WGS sequence"/>
</dbReference>
<evidence type="ECO:0000256" key="2">
    <source>
        <dbReference type="HAMAP-Rule" id="MF_01139"/>
    </source>
</evidence>
<feature type="binding site" evidence="2">
    <location>
        <begin position="19"/>
        <end position="22"/>
    </location>
    <ligand>
        <name>substrate</name>
    </ligand>
</feature>
<dbReference type="CDD" id="cd00475">
    <property type="entry name" value="Cis_IPPS"/>
    <property type="match status" value="1"/>
</dbReference>
<organism evidence="3 4">
    <name type="scientific">Mycoplana rhizolycopersici</name>
    <dbReference type="NCBI Taxonomy" id="2746702"/>
    <lineage>
        <taxon>Bacteria</taxon>
        <taxon>Pseudomonadati</taxon>
        <taxon>Pseudomonadota</taxon>
        <taxon>Alphaproteobacteria</taxon>
        <taxon>Hyphomicrobiales</taxon>
        <taxon>Rhizobiaceae</taxon>
        <taxon>Mycoplana</taxon>
    </lineage>
</organism>
<dbReference type="Pfam" id="PF01255">
    <property type="entry name" value="Prenyltransf"/>
    <property type="match status" value="1"/>
</dbReference>
<evidence type="ECO:0000256" key="1">
    <source>
        <dbReference type="ARBA" id="ARBA00022679"/>
    </source>
</evidence>
<dbReference type="Gene3D" id="3.40.1180.10">
    <property type="entry name" value="Decaprenyl diphosphate synthase-like"/>
    <property type="match status" value="1"/>
</dbReference>
<comment type="subunit">
    <text evidence="2">Homodimer.</text>
</comment>
<dbReference type="RefSeq" id="WP_176949920.1">
    <property type="nucleotide sequence ID" value="NZ_JABXYK010000006.1"/>
</dbReference>
<protein>
    <recommendedName>
        <fullName evidence="2">Isoprenyl transferase</fullName>
        <ecNumber evidence="2">2.5.1.-</ecNumber>
    </recommendedName>
</protein>
<accession>A0ABX2QG72</accession>
<feature type="active site" description="Proton acceptor" evidence="2">
    <location>
        <position position="66"/>
    </location>
</feature>
<dbReference type="InterPro" id="IPR018520">
    <property type="entry name" value="UPP_synth-like_CS"/>
</dbReference>